<organism evidence="1 2">
    <name type="scientific">Oleoguttula mirabilis</name>
    <dbReference type="NCBI Taxonomy" id="1507867"/>
    <lineage>
        <taxon>Eukaryota</taxon>
        <taxon>Fungi</taxon>
        <taxon>Dikarya</taxon>
        <taxon>Ascomycota</taxon>
        <taxon>Pezizomycotina</taxon>
        <taxon>Dothideomycetes</taxon>
        <taxon>Dothideomycetidae</taxon>
        <taxon>Mycosphaerellales</taxon>
        <taxon>Teratosphaeriaceae</taxon>
        <taxon>Oleoguttula</taxon>
    </lineage>
</organism>
<proteinExistence type="predicted"/>
<evidence type="ECO:0000313" key="2">
    <source>
        <dbReference type="Proteomes" id="UP001324427"/>
    </source>
</evidence>
<evidence type="ECO:0000313" key="1">
    <source>
        <dbReference type="EMBL" id="KAK4545942.1"/>
    </source>
</evidence>
<gene>
    <name evidence="1" type="ORF">LTR36_002506</name>
</gene>
<name>A0AAV9JKD7_9PEZI</name>
<accession>A0AAV9JKD7</accession>
<sequence length="73" mass="7762">MEVLLADAEGKAALADGTKTEVYVADTIVDEDDIQDVEVLFVSIVAEPVLLPETVLFDVDESVPFVTGAPPTQ</sequence>
<dbReference type="AlphaFoldDB" id="A0AAV9JKD7"/>
<dbReference type="EMBL" id="JAVFHQ010000017">
    <property type="protein sequence ID" value="KAK4545942.1"/>
    <property type="molecule type" value="Genomic_DNA"/>
</dbReference>
<keyword evidence="2" id="KW-1185">Reference proteome</keyword>
<dbReference type="Proteomes" id="UP001324427">
    <property type="component" value="Unassembled WGS sequence"/>
</dbReference>
<protein>
    <submittedName>
        <fullName evidence="1">Uncharacterized protein</fullName>
    </submittedName>
</protein>
<comment type="caution">
    <text evidence="1">The sequence shown here is derived from an EMBL/GenBank/DDBJ whole genome shotgun (WGS) entry which is preliminary data.</text>
</comment>
<reference evidence="1 2" key="1">
    <citation type="submission" date="2021-11" db="EMBL/GenBank/DDBJ databases">
        <title>Black yeast isolated from Biological Soil Crust.</title>
        <authorList>
            <person name="Kurbessoian T."/>
        </authorList>
    </citation>
    <scope>NUCLEOTIDE SEQUENCE [LARGE SCALE GENOMIC DNA]</scope>
    <source>
        <strain evidence="1 2">CCFEE 5522</strain>
    </source>
</reference>